<evidence type="ECO:0000256" key="1">
    <source>
        <dbReference type="SAM" id="Phobius"/>
    </source>
</evidence>
<dbReference type="Gramene" id="novel_model_496_5bd9a17a">
    <property type="protein sequence ID" value="cds.novel_model_496_5bd9a17a"/>
    <property type="gene ID" value="novel_gene_291_5bd9a17a"/>
</dbReference>
<evidence type="ECO:0000259" key="2">
    <source>
        <dbReference type="Pfam" id="PF13456"/>
    </source>
</evidence>
<dbReference type="GO" id="GO:0003676">
    <property type="term" value="F:nucleic acid binding"/>
    <property type="evidence" value="ECO:0007669"/>
    <property type="project" value="InterPro"/>
</dbReference>
<sequence length="143" mass="16436">MPPCLDQARRKIFNRFQEVCMANLMVMQVNPIQVEALITMDRFLLVDGSFLNGDYGCAMISLTKGSLDWWFNSSSGCCGSALEAKMEAVLLALKWVVEHQWDHVSIASDSKALWMLFVRKEPRTGNYLLFFLLSYIAYFLFFL</sequence>
<dbReference type="Proteomes" id="UP000596661">
    <property type="component" value="Chromosome 2"/>
</dbReference>
<name>A0A803R4E3_CANSA</name>
<reference evidence="3" key="1">
    <citation type="submission" date="2018-11" db="EMBL/GenBank/DDBJ databases">
        <authorList>
            <person name="Grassa J C."/>
        </authorList>
    </citation>
    <scope>NUCLEOTIDE SEQUENCE [LARGE SCALE GENOMIC DNA]</scope>
</reference>
<protein>
    <recommendedName>
        <fullName evidence="2">RNase H type-1 domain-containing protein</fullName>
    </recommendedName>
</protein>
<keyword evidence="4" id="KW-1185">Reference proteome</keyword>
<keyword evidence="1" id="KW-0812">Transmembrane</keyword>
<feature type="domain" description="RNase H type-1" evidence="2">
    <location>
        <begin position="59"/>
        <end position="123"/>
    </location>
</feature>
<dbReference type="Gene3D" id="3.30.420.10">
    <property type="entry name" value="Ribonuclease H-like superfamily/Ribonuclease H"/>
    <property type="match status" value="1"/>
</dbReference>
<proteinExistence type="predicted"/>
<dbReference type="AlphaFoldDB" id="A0A803R4E3"/>
<dbReference type="EnsemblPlants" id="novel_model_496_5bd9a17a">
    <property type="protein sequence ID" value="cds.novel_model_496_5bd9a17a"/>
    <property type="gene ID" value="novel_gene_291_5bd9a17a"/>
</dbReference>
<reference evidence="3" key="2">
    <citation type="submission" date="2021-03" db="UniProtKB">
        <authorList>
            <consortium name="EnsemblPlants"/>
        </authorList>
    </citation>
    <scope>IDENTIFICATION</scope>
</reference>
<dbReference type="InterPro" id="IPR002156">
    <property type="entry name" value="RNaseH_domain"/>
</dbReference>
<evidence type="ECO:0000313" key="3">
    <source>
        <dbReference type="EnsemblPlants" id="cds.novel_model_496_5bd9a17a"/>
    </source>
</evidence>
<organism evidence="3 4">
    <name type="scientific">Cannabis sativa</name>
    <name type="common">Hemp</name>
    <name type="synonym">Marijuana</name>
    <dbReference type="NCBI Taxonomy" id="3483"/>
    <lineage>
        <taxon>Eukaryota</taxon>
        <taxon>Viridiplantae</taxon>
        <taxon>Streptophyta</taxon>
        <taxon>Embryophyta</taxon>
        <taxon>Tracheophyta</taxon>
        <taxon>Spermatophyta</taxon>
        <taxon>Magnoliopsida</taxon>
        <taxon>eudicotyledons</taxon>
        <taxon>Gunneridae</taxon>
        <taxon>Pentapetalae</taxon>
        <taxon>rosids</taxon>
        <taxon>fabids</taxon>
        <taxon>Rosales</taxon>
        <taxon>Cannabaceae</taxon>
        <taxon>Cannabis</taxon>
    </lineage>
</organism>
<keyword evidence="1" id="KW-1133">Transmembrane helix</keyword>
<keyword evidence="1" id="KW-0472">Membrane</keyword>
<evidence type="ECO:0000313" key="4">
    <source>
        <dbReference type="Proteomes" id="UP000596661"/>
    </source>
</evidence>
<dbReference type="EMBL" id="UZAU01000127">
    <property type="status" value="NOT_ANNOTATED_CDS"/>
    <property type="molecule type" value="Genomic_DNA"/>
</dbReference>
<accession>A0A803R4E3</accession>
<dbReference type="InterPro" id="IPR036397">
    <property type="entry name" value="RNaseH_sf"/>
</dbReference>
<dbReference type="SUPFAM" id="SSF53098">
    <property type="entry name" value="Ribonuclease H-like"/>
    <property type="match status" value="1"/>
</dbReference>
<dbReference type="Pfam" id="PF13456">
    <property type="entry name" value="RVT_3"/>
    <property type="match status" value="1"/>
</dbReference>
<feature type="transmembrane region" description="Helical" evidence="1">
    <location>
        <begin position="125"/>
        <end position="142"/>
    </location>
</feature>
<dbReference type="InterPro" id="IPR012337">
    <property type="entry name" value="RNaseH-like_sf"/>
</dbReference>
<dbReference type="GO" id="GO:0004523">
    <property type="term" value="F:RNA-DNA hybrid ribonuclease activity"/>
    <property type="evidence" value="ECO:0007669"/>
    <property type="project" value="InterPro"/>
</dbReference>